<dbReference type="Proteomes" id="UP000265618">
    <property type="component" value="Unassembled WGS sequence"/>
</dbReference>
<protein>
    <submittedName>
        <fullName evidence="1">Uncharacterized protein</fullName>
    </submittedName>
</protein>
<name>A0A9K3D129_9EUKA</name>
<feature type="non-terminal residue" evidence="1">
    <location>
        <position position="73"/>
    </location>
</feature>
<evidence type="ECO:0000313" key="2">
    <source>
        <dbReference type="Proteomes" id="UP000265618"/>
    </source>
</evidence>
<dbReference type="InterPro" id="IPR032466">
    <property type="entry name" value="Metal_Hydrolase"/>
</dbReference>
<dbReference type="SUPFAM" id="SSF51556">
    <property type="entry name" value="Metallo-dependent hydrolases"/>
    <property type="match status" value="1"/>
</dbReference>
<dbReference type="Gene3D" id="3.20.20.140">
    <property type="entry name" value="Metal-dependent hydrolases"/>
    <property type="match status" value="1"/>
</dbReference>
<sequence>GEAEADSLCDFSFHIFLLPPFLRHLQKLVDMGYPSFKIYTVYNGLKIDATKSISQCMESIANAKGMAMVHSIS</sequence>
<comment type="caution">
    <text evidence="1">The sequence shown here is derived from an EMBL/GenBank/DDBJ whole genome shotgun (WGS) entry which is preliminary data.</text>
</comment>
<organism evidence="1 2">
    <name type="scientific">Kipferlia bialata</name>
    <dbReference type="NCBI Taxonomy" id="797122"/>
    <lineage>
        <taxon>Eukaryota</taxon>
        <taxon>Metamonada</taxon>
        <taxon>Carpediemonas-like organisms</taxon>
        <taxon>Kipferlia</taxon>
    </lineage>
</organism>
<proteinExistence type="predicted"/>
<dbReference type="EMBL" id="BDIP01002438">
    <property type="protein sequence ID" value="GIQ86300.1"/>
    <property type="molecule type" value="Genomic_DNA"/>
</dbReference>
<feature type="non-terminal residue" evidence="1">
    <location>
        <position position="1"/>
    </location>
</feature>
<dbReference type="AlphaFoldDB" id="A0A9K3D129"/>
<evidence type="ECO:0000313" key="1">
    <source>
        <dbReference type="EMBL" id="GIQ86300.1"/>
    </source>
</evidence>
<keyword evidence="2" id="KW-1185">Reference proteome</keyword>
<reference evidence="1 2" key="1">
    <citation type="journal article" date="2018" name="PLoS ONE">
        <title>The draft genome of Kipferlia bialata reveals reductive genome evolution in fornicate parasites.</title>
        <authorList>
            <person name="Tanifuji G."/>
            <person name="Takabayashi S."/>
            <person name="Kume K."/>
            <person name="Takagi M."/>
            <person name="Nakayama T."/>
            <person name="Kamikawa R."/>
            <person name="Inagaki Y."/>
            <person name="Hashimoto T."/>
        </authorList>
    </citation>
    <scope>NUCLEOTIDE SEQUENCE [LARGE SCALE GENOMIC DNA]</scope>
    <source>
        <strain evidence="1">NY0173</strain>
    </source>
</reference>
<accession>A0A9K3D129</accession>
<gene>
    <name evidence="1" type="ORF">KIPB_008128</name>
</gene>
<dbReference type="OrthoDB" id="1924787at2759"/>